<dbReference type="CDD" id="cd11583">
    <property type="entry name" value="Orc6_mid"/>
    <property type="match status" value="1"/>
</dbReference>
<dbReference type="InterPro" id="IPR020529">
    <property type="entry name" value="ORC6_met/pln"/>
</dbReference>
<proteinExistence type="inferred from homology"/>
<evidence type="ECO:0000259" key="13">
    <source>
        <dbReference type="Pfam" id="PF21913"/>
    </source>
</evidence>
<dbReference type="InterPro" id="IPR008721">
    <property type="entry name" value="ORC6_cyclin_first"/>
</dbReference>
<dbReference type="CDD" id="cd16075">
    <property type="entry name" value="ORC6_CTD"/>
    <property type="match status" value="1"/>
</dbReference>
<evidence type="ECO:0000256" key="1">
    <source>
        <dbReference type="ARBA" id="ARBA00004123"/>
    </source>
</evidence>
<evidence type="ECO:0000256" key="8">
    <source>
        <dbReference type="ARBA" id="ARBA00023242"/>
    </source>
</evidence>
<dbReference type="GO" id="GO:0006270">
    <property type="term" value="P:DNA replication initiation"/>
    <property type="evidence" value="ECO:0007669"/>
    <property type="project" value="TreeGrafter"/>
</dbReference>
<sequence>MPCDLDRVPPIRGKMGVARRQNSREKRSACVVQRFFTNKPNTMDGELFRKLASKMGISSPKVLSQAEEYMRLSQVKCTALGGSTASSKAVICLELAATTMKCPIDKEYVVKLSGLNKKAYQSSLKAMECMLGLQSSLGLRDLAVQYGCMEAVKPASQILQRYEASLPAAQQQDLDLSKPLFTTAALFTACKCMKIRVDKKLASSSGTKKTVFDRLCVQLLKFGQEICSDASSVRRQIKSTQKRQKTLTETLQEAEQDGLPTSPKQQWEPAPREDECEEETKQNYEEWKRKILENALKAKSCE</sequence>
<dbReference type="GO" id="GO:0003677">
    <property type="term" value="F:DNA binding"/>
    <property type="evidence" value="ECO:0007669"/>
    <property type="project" value="UniProtKB-KW"/>
</dbReference>
<evidence type="ECO:0000256" key="6">
    <source>
        <dbReference type="ARBA" id="ARBA00022843"/>
    </source>
</evidence>
<evidence type="ECO:0000256" key="5">
    <source>
        <dbReference type="ARBA" id="ARBA00022705"/>
    </source>
</evidence>
<dbReference type="EMBL" id="JAAGNN010000003">
    <property type="protein sequence ID" value="KAF4090897.1"/>
    <property type="molecule type" value="Genomic_DNA"/>
</dbReference>
<keyword evidence="7" id="KW-0238">DNA-binding</keyword>
<reference evidence="14 15" key="1">
    <citation type="submission" date="2020-02" db="EMBL/GenBank/DDBJ databases">
        <title>A chromosome-scale genome assembly of the black bullhead catfish (Ameiurus melas).</title>
        <authorList>
            <person name="Wen M."/>
            <person name="Zham M."/>
            <person name="Cabau C."/>
            <person name="Klopp C."/>
            <person name="Donnadieu C."/>
            <person name="Roques C."/>
            <person name="Bouchez O."/>
            <person name="Lampietro C."/>
            <person name="Jouanno E."/>
            <person name="Herpin A."/>
            <person name="Louis A."/>
            <person name="Berthelot C."/>
            <person name="Parey E."/>
            <person name="Roest-Crollius H."/>
            <person name="Braasch I."/>
            <person name="Postlethwait J."/>
            <person name="Robinson-Rechavi M."/>
            <person name="Echchiki A."/>
            <person name="Begum T."/>
            <person name="Montfort J."/>
            <person name="Schartl M."/>
            <person name="Bobe J."/>
            <person name="Guiguen Y."/>
        </authorList>
    </citation>
    <scope>NUCLEOTIDE SEQUENCE [LARGE SCALE GENOMIC DNA]</scope>
    <source>
        <strain evidence="14">M_S1</strain>
        <tissue evidence="14">Blood</tissue>
    </source>
</reference>
<dbReference type="Gene3D" id="1.10.472.10">
    <property type="entry name" value="Cyclin-like"/>
    <property type="match status" value="1"/>
</dbReference>
<feature type="region of interest" description="Disordered" evidence="11">
    <location>
        <begin position="238"/>
        <end position="281"/>
    </location>
</feature>
<dbReference type="PANTHER" id="PTHR13394:SF0">
    <property type="entry name" value="ORIGIN RECOGNITION COMPLEX SUBUNIT 6"/>
    <property type="match status" value="1"/>
</dbReference>
<keyword evidence="15" id="KW-1185">Reference proteome</keyword>
<comment type="caution">
    <text evidence="14">The sequence shown here is derived from an EMBL/GenBank/DDBJ whole genome shotgun (WGS) entry which is preliminary data.</text>
</comment>
<keyword evidence="5" id="KW-0235">DNA replication</keyword>
<evidence type="ECO:0000256" key="10">
    <source>
        <dbReference type="ARBA" id="ARBA00069654"/>
    </source>
</evidence>
<evidence type="ECO:0000256" key="3">
    <source>
        <dbReference type="ARBA" id="ARBA00022499"/>
    </source>
</evidence>
<dbReference type="FunFam" id="1.10.472.10:FF:000054">
    <property type="entry name" value="origin recognition complex subunit 6"/>
    <property type="match status" value="1"/>
</dbReference>
<dbReference type="AlphaFoldDB" id="A0A7J6B8Y4"/>
<comment type="similarity">
    <text evidence="2">Belongs to the ORC6 family.</text>
</comment>
<gene>
    <name evidence="14" type="ORF">AMELA_G00030850</name>
</gene>
<comment type="subcellular location">
    <subcellularLocation>
        <location evidence="1">Nucleus</location>
    </subcellularLocation>
</comment>
<dbReference type="GO" id="GO:0005664">
    <property type="term" value="C:nuclear origin of replication recognition complex"/>
    <property type="evidence" value="ECO:0007669"/>
    <property type="project" value="InterPro"/>
</dbReference>
<protein>
    <recommendedName>
        <fullName evidence="10">Origin recognition complex subunit 6</fullName>
    </recommendedName>
</protein>
<keyword evidence="6" id="KW-0832">Ubl conjugation</keyword>
<evidence type="ECO:0000256" key="2">
    <source>
        <dbReference type="ARBA" id="ARBA00010840"/>
    </source>
</evidence>
<organism evidence="14 15">
    <name type="scientific">Ameiurus melas</name>
    <name type="common">Black bullhead</name>
    <name type="synonym">Silurus melas</name>
    <dbReference type="NCBI Taxonomy" id="219545"/>
    <lineage>
        <taxon>Eukaryota</taxon>
        <taxon>Metazoa</taxon>
        <taxon>Chordata</taxon>
        <taxon>Craniata</taxon>
        <taxon>Vertebrata</taxon>
        <taxon>Euteleostomi</taxon>
        <taxon>Actinopterygii</taxon>
        <taxon>Neopterygii</taxon>
        <taxon>Teleostei</taxon>
        <taxon>Ostariophysi</taxon>
        <taxon>Siluriformes</taxon>
        <taxon>Ictaluridae</taxon>
        <taxon>Ameiurus</taxon>
    </lineage>
</organism>
<dbReference type="InterPro" id="IPR054113">
    <property type="entry name" value="ORC6_cyclin-like_2nd"/>
</dbReference>
<dbReference type="Pfam" id="PF05460">
    <property type="entry name" value="ORC6"/>
    <property type="match status" value="1"/>
</dbReference>
<comment type="subunit">
    <text evidence="9">Component of ORC, a complex composed of at least 6 subunits: ORC1, ORC2, ORC3, ORC4, ORC5 and ORC6. ORC is regulated in a cell-cycle dependent manner. It is sequentially assembled at the exit from anaphase of mitosis and disassembled as cells enter S phase. Interacts with DBF4.</text>
</comment>
<feature type="domain" description="ORC6 first cyclin-like" evidence="12">
    <location>
        <begin position="49"/>
        <end position="135"/>
    </location>
</feature>
<evidence type="ECO:0000256" key="4">
    <source>
        <dbReference type="ARBA" id="ARBA00022553"/>
    </source>
</evidence>
<dbReference type="Pfam" id="PF21913">
    <property type="entry name" value="ORC6_2nd"/>
    <property type="match status" value="1"/>
</dbReference>
<dbReference type="Proteomes" id="UP000593565">
    <property type="component" value="Unassembled WGS sequence"/>
</dbReference>
<evidence type="ECO:0000256" key="11">
    <source>
        <dbReference type="SAM" id="MobiDB-lite"/>
    </source>
</evidence>
<accession>A0A7J6B8Y4</accession>
<keyword evidence="3" id="KW-1017">Isopeptide bond</keyword>
<feature type="domain" description="ORC6 second cyclin-like" evidence="13">
    <location>
        <begin position="137"/>
        <end position="221"/>
    </location>
</feature>
<evidence type="ECO:0000256" key="7">
    <source>
        <dbReference type="ARBA" id="ARBA00023125"/>
    </source>
</evidence>
<keyword evidence="4" id="KW-0597">Phosphoprotein</keyword>
<dbReference type="PANTHER" id="PTHR13394">
    <property type="entry name" value="ORIGIN RECOGNITION COMPLEX SUBUNIT 6"/>
    <property type="match status" value="1"/>
</dbReference>
<evidence type="ECO:0000313" key="15">
    <source>
        <dbReference type="Proteomes" id="UP000593565"/>
    </source>
</evidence>
<name>A0A7J6B8Y4_AMEME</name>
<evidence type="ECO:0000313" key="14">
    <source>
        <dbReference type="EMBL" id="KAF4090897.1"/>
    </source>
</evidence>
<keyword evidence="8" id="KW-0539">Nucleus</keyword>
<evidence type="ECO:0000256" key="9">
    <source>
        <dbReference type="ARBA" id="ARBA00062917"/>
    </source>
</evidence>
<evidence type="ECO:0000259" key="12">
    <source>
        <dbReference type="Pfam" id="PF05460"/>
    </source>
</evidence>